<dbReference type="Proteomes" id="UP000183987">
    <property type="component" value="Unassembled WGS sequence"/>
</dbReference>
<dbReference type="InterPro" id="IPR023214">
    <property type="entry name" value="HAD_sf"/>
</dbReference>
<dbReference type="GO" id="GO:0008556">
    <property type="term" value="F:P-type potassium transmembrane transporter activity"/>
    <property type="evidence" value="ECO:0007669"/>
    <property type="project" value="InterPro"/>
</dbReference>
<dbReference type="PANTHER" id="PTHR43743:SF1">
    <property type="entry name" value="POTASSIUM-TRANSPORTING ATPASE ATP-BINDING SUBUNIT"/>
    <property type="match status" value="1"/>
</dbReference>
<dbReference type="AlphaFoldDB" id="A0A1M4WV61"/>
<evidence type="ECO:0000313" key="1">
    <source>
        <dbReference type="EMBL" id="SHE85100.1"/>
    </source>
</evidence>
<dbReference type="InterPro" id="IPR023299">
    <property type="entry name" value="ATPase_P-typ_cyto_dom_N"/>
</dbReference>
<organism evidence="1 2">
    <name type="scientific">Loktanella atrilutea</name>
    <dbReference type="NCBI Taxonomy" id="366533"/>
    <lineage>
        <taxon>Bacteria</taxon>
        <taxon>Pseudomonadati</taxon>
        <taxon>Pseudomonadota</taxon>
        <taxon>Alphaproteobacteria</taxon>
        <taxon>Rhodobacterales</taxon>
        <taxon>Roseobacteraceae</taxon>
        <taxon>Loktanella</taxon>
    </lineage>
</organism>
<dbReference type="GO" id="GO:0005524">
    <property type="term" value="F:ATP binding"/>
    <property type="evidence" value="ECO:0007669"/>
    <property type="project" value="UniProtKB-KW"/>
</dbReference>
<protein>
    <submittedName>
        <fullName evidence="1">Uncharacterized protein</fullName>
    </submittedName>
</protein>
<reference evidence="2" key="1">
    <citation type="submission" date="2016-11" db="EMBL/GenBank/DDBJ databases">
        <authorList>
            <person name="Varghese N."/>
            <person name="Submissions S."/>
        </authorList>
    </citation>
    <scope>NUCLEOTIDE SEQUENCE [LARGE SCALE GENOMIC DNA]</scope>
    <source>
        <strain evidence="2">DSM 29326</strain>
    </source>
</reference>
<dbReference type="GO" id="GO:0016020">
    <property type="term" value="C:membrane"/>
    <property type="evidence" value="ECO:0007669"/>
    <property type="project" value="InterPro"/>
</dbReference>
<gene>
    <name evidence="1" type="ORF">SAMN05444339_102243</name>
</gene>
<dbReference type="Gene3D" id="3.40.50.1000">
    <property type="entry name" value="HAD superfamily/HAD-like"/>
    <property type="match status" value="1"/>
</dbReference>
<sequence length="152" mass="16207">MSCSMVQRFSAPTRISGIDMDERQIRKGAVGAIREVHPFDPDAGRKLRQPTESTLRSGGTLLAVADGSRLLAAINRLEIAMIGINMRCAKLRRIGNRSVMIHGDNPRTAAAIAAASGVNDYLAEATPEDELTLIRTGPRRNGGPVMAAAEVG</sequence>
<dbReference type="SUPFAM" id="SSF81660">
    <property type="entry name" value="Metal cation-transporting ATPase, ATP-binding domain N"/>
    <property type="match status" value="1"/>
</dbReference>
<proteinExistence type="predicted"/>
<name>A0A1M4WV61_LOKAT</name>
<dbReference type="PANTHER" id="PTHR43743">
    <property type="entry name" value="POTASSIUM-TRANSPORTING ATPASE ATP-BINDING SUBUNIT"/>
    <property type="match status" value="1"/>
</dbReference>
<keyword evidence="2" id="KW-1185">Reference proteome</keyword>
<dbReference type="STRING" id="366533.SAMN05444339_102243"/>
<evidence type="ECO:0000313" key="2">
    <source>
        <dbReference type="Proteomes" id="UP000183987"/>
    </source>
</evidence>
<dbReference type="Gene3D" id="3.40.1110.10">
    <property type="entry name" value="Calcium-transporting ATPase, cytoplasmic domain N"/>
    <property type="match status" value="1"/>
</dbReference>
<dbReference type="InterPro" id="IPR006391">
    <property type="entry name" value="P-type_ATPase_bsu_IA"/>
</dbReference>
<dbReference type="EMBL" id="FQUE01000002">
    <property type="protein sequence ID" value="SHE85100.1"/>
    <property type="molecule type" value="Genomic_DNA"/>
</dbReference>
<accession>A0A1M4WV61</accession>